<proteinExistence type="predicted"/>
<dbReference type="Proteomes" id="UP000235145">
    <property type="component" value="Unassembled WGS sequence"/>
</dbReference>
<organism evidence="1 2">
    <name type="scientific">Lactuca sativa</name>
    <name type="common">Garden lettuce</name>
    <dbReference type="NCBI Taxonomy" id="4236"/>
    <lineage>
        <taxon>Eukaryota</taxon>
        <taxon>Viridiplantae</taxon>
        <taxon>Streptophyta</taxon>
        <taxon>Embryophyta</taxon>
        <taxon>Tracheophyta</taxon>
        <taxon>Spermatophyta</taxon>
        <taxon>Magnoliopsida</taxon>
        <taxon>eudicotyledons</taxon>
        <taxon>Gunneridae</taxon>
        <taxon>Pentapetalae</taxon>
        <taxon>asterids</taxon>
        <taxon>campanulids</taxon>
        <taxon>Asterales</taxon>
        <taxon>Asteraceae</taxon>
        <taxon>Cichorioideae</taxon>
        <taxon>Cichorieae</taxon>
        <taxon>Lactucinae</taxon>
        <taxon>Lactuca</taxon>
    </lineage>
</organism>
<sequence>MEKVLDTWADLLNHQELGMNVRNSLYGLFLKVEVSNAYVSSTLSDQRKYEKFKNFHETLMVVRSVHIFVIVFNLKKPSIEITDNSVVEGDYEGKYGVLLKHLKILFVRNFEEINHPRANAISKYPNELKYHGKQLKIKLIEKFLR</sequence>
<protein>
    <submittedName>
        <fullName evidence="1">Uncharacterized protein</fullName>
    </submittedName>
</protein>
<dbReference type="AlphaFoldDB" id="A0A9R1WAU3"/>
<evidence type="ECO:0000313" key="1">
    <source>
        <dbReference type="EMBL" id="KAJ0219522.1"/>
    </source>
</evidence>
<name>A0A9R1WAU3_LACSA</name>
<comment type="caution">
    <text evidence="1">The sequence shown here is derived from an EMBL/GenBank/DDBJ whole genome shotgun (WGS) entry which is preliminary data.</text>
</comment>
<evidence type="ECO:0000313" key="2">
    <source>
        <dbReference type="Proteomes" id="UP000235145"/>
    </source>
</evidence>
<dbReference type="EMBL" id="NBSK02000003">
    <property type="protein sequence ID" value="KAJ0219522.1"/>
    <property type="molecule type" value="Genomic_DNA"/>
</dbReference>
<keyword evidence="2" id="KW-1185">Reference proteome</keyword>
<gene>
    <name evidence="1" type="ORF">LSAT_V11C300124490</name>
</gene>
<reference evidence="1 2" key="1">
    <citation type="journal article" date="2017" name="Nat. Commun.">
        <title>Genome assembly with in vitro proximity ligation data and whole-genome triplication in lettuce.</title>
        <authorList>
            <person name="Reyes-Chin-Wo S."/>
            <person name="Wang Z."/>
            <person name="Yang X."/>
            <person name="Kozik A."/>
            <person name="Arikit S."/>
            <person name="Song C."/>
            <person name="Xia L."/>
            <person name="Froenicke L."/>
            <person name="Lavelle D.O."/>
            <person name="Truco M.J."/>
            <person name="Xia R."/>
            <person name="Zhu S."/>
            <person name="Xu C."/>
            <person name="Xu H."/>
            <person name="Xu X."/>
            <person name="Cox K."/>
            <person name="Korf I."/>
            <person name="Meyers B.C."/>
            <person name="Michelmore R.W."/>
        </authorList>
    </citation>
    <scope>NUCLEOTIDE SEQUENCE [LARGE SCALE GENOMIC DNA]</scope>
    <source>
        <strain evidence="2">cv. Salinas</strain>
        <tissue evidence="1">Seedlings</tissue>
    </source>
</reference>
<accession>A0A9R1WAU3</accession>